<dbReference type="EMBL" id="KV878976">
    <property type="protein sequence ID" value="OJK00068.1"/>
    <property type="molecule type" value="Genomic_DNA"/>
</dbReference>
<keyword evidence="10" id="KW-0119">Carbohydrate metabolism</keyword>
<reference evidence="14" key="1">
    <citation type="journal article" date="2017" name="Genome Biol.">
        <title>Comparative genomics reveals high biological diversity and specific adaptations in the industrially and medically important fungal genus Aspergillus.</title>
        <authorList>
            <person name="de Vries R.P."/>
            <person name="Riley R."/>
            <person name="Wiebenga A."/>
            <person name="Aguilar-Osorio G."/>
            <person name="Amillis S."/>
            <person name="Uchima C.A."/>
            <person name="Anderluh G."/>
            <person name="Asadollahi M."/>
            <person name="Askin M."/>
            <person name="Barry K."/>
            <person name="Battaglia E."/>
            <person name="Bayram O."/>
            <person name="Benocci T."/>
            <person name="Braus-Stromeyer S.A."/>
            <person name="Caldana C."/>
            <person name="Canovas D."/>
            <person name="Cerqueira G.C."/>
            <person name="Chen F."/>
            <person name="Chen W."/>
            <person name="Choi C."/>
            <person name="Clum A."/>
            <person name="Dos Santos R.A."/>
            <person name="Damasio A.R."/>
            <person name="Diallinas G."/>
            <person name="Emri T."/>
            <person name="Fekete E."/>
            <person name="Flipphi M."/>
            <person name="Freyberg S."/>
            <person name="Gallo A."/>
            <person name="Gournas C."/>
            <person name="Habgood R."/>
            <person name="Hainaut M."/>
            <person name="Harispe M.L."/>
            <person name="Henrissat B."/>
            <person name="Hilden K.S."/>
            <person name="Hope R."/>
            <person name="Hossain A."/>
            <person name="Karabika E."/>
            <person name="Karaffa L."/>
            <person name="Karanyi Z."/>
            <person name="Krasevec N."/>
            <person name="Kuo A."/>
            <person name="Kusch H."/>
            <person name="LaButti K."/>
            <person name="Lagendijk E.L."/>
            <person name="Lapidus A."/>
            <person name="Levasseur A."/>
            <person name="Lindquist E."/>
            <person name="Lipzen A."/>
            <person name="Logrieco A.F."/>
            <person name="MacCabe A."/>
            <person name="Maekelae M.R."/>
            <person name="Malavazi I."/>
            <person name="Melin P."/>
            <person name="Meyer V."/>
            <person name="Mielnichuk N."/>
            <person name="Miskei M."/>
            <person name="Molnar A.P."/>
            <person name="Mule G."/>
            <person name="Ngan C.Y."/>
            <person name="Orejas M."/>
            <person name="Orosz E."/>
            <person name="Ouedraogo J.P."/>
            <person name="Overkamp K.M."/>
            <person name="Park H.-S."/>
            <person name="Perrone G."/>
            <person name="Piumi F."/>
            <person name="Punt P.J."/>
            <person name="Ram A.F."/>
            <person name="Ramon A."/>
            <person name="Rauscher S."/>
            <person name="Record E."/>
            <person name="Riano-Pachon D.M."/>
            <person name="Robert V."/>
            <person name="Roehrig J."/>
            <person name="Ruller R."/>
            <person name="Salamov A."/>
            <person name="Salih N.S."/>
            <person name="Samson R.A."/>
            <person name="Sandor E."/>
            <person name="Sanguinetti M."/>
            <person name="Schuetze T."/>
            <person name="Sepcic K."/>
            <person name="Shelest E."/>
            <person name="Sherlock G."/>
            <person name="Sophianopoulou V."/>
            <person name="Squina F.M."/>
            <person name="Sun H."/>
            <person name="Susca A."/>
            <person name="Todd R.B."/>
            <person name="Tsang A."/>
            <person name="Unkles S.E."/>
            <person name="van de Wiele N."/>
            <person name="van Rossen-Uffink D."/>
            <person name="Oliveira J.V."/>
            <person name="Vesth T.C."/>
            <person name="Visser J."/>
            <person name="Yu J.-H."/>
            <person name="Zhou M."/>
            <person name="Andersen M.R."/>
            <person name="Archer D.B."/>
            <person name="Baker S.E."/>
            <person name="Benoit I."/>
            <person name="Brakhage A.A."/>
            <person name="Braus G.H."/>
            <person name="Fischer R."/>
            <person name="Frisvad J.C."/>
            <person name="Goldman G.H."/>
            <person name="Houbraken J."/>
            <person name="Oakley B."/>
            <person name="Pocsi I."/>
            <person name="Scazzocchio C."/>
            <person name="Seiboth B."/>
            <person name="vanKuyk P.A."/>
            <person name="Wortman J."/>
            <person name="Dyer P.S."/>
            <person name="Grigoriev I.V."/>
        </authorList>
    </citation>
    <scope>NUCLEOTIDE SEQUENCE [LARGE SCALE GENOMIC DNA]</scope>
    <source>
        <strain evidence="14">ATCC 16872 / CBS 172.66 / WB 5094</strain>
    </source>
</reference>
<evidence type="ECO:0000313" key="13">
    <source>
        <dbReference type="EMBL" id="OJK00068.1"/>
    </source>
</evidence>
<dbReference type="GO" id="GO:0030248">
    <property type="term" value="F:cellulose binding"/>
    <property type="evidence" value="ECO:0007669"/>
    <property type="project" value="UniProtKB-UniRule"/>
</dbReference>
<protein>
    <recommendedName>
        <fullName evidence="10">AA9 family lytic polysaccharide monooxygenase</fullName>
        <ecNumber evidence="10">1.14.99.56</ecNumber>
    </recommendedName>
    <alternativeName>
        <fullName evidence="10">Endo-beta-1,4-glucanase</fullName>
    </alternativeName>
    <alternativeName>
        <fullName evidence="10">Glycosyl hydrolase 61 family protein</fullName>
    </alternativeName>
</protein>
<dbReference type="OrthoDB" id="3496539at2759"/>
<dbReference type="RefSeq" id="XP_020056407.1">
    <property type="nucleotide sequence ID" value="XM_020199544.1"/>
</dbReference>
<keyword evidence="7" id="KW-0186">Copper</keyword>
<dbReference type="InterPro" id="IPR035971">
    <property type="entry name" value="CBD_sf"/>
</dbReference>
<name>A0A1L9WVX5_ASPA1</name>
<evidence type="ECO:0000256" key="11">
    <source>
        <dbReference type="SAM" id="MobiDB-lite"/>
    </source>
</evidence>
<evidence type="ECO:0000256" key="4">
    <source>
        <dbReference type="ARBA" id="ARBA00022723"/>
    </source>
</evidence>
<keyword evidence="5" id="KW-0732">Signal</keyword>
<dbReference type="SMART" id="SM00236">
    <property type="entry name" value="fCBD"/>
    <property type="match status" value="1"/>
</dbReference>
<dbReference type="GO" id="GO:0004497">
    <property type="term" value="F:monooxygenase activity"/>
    <property type="evidence" value="ECO:0007669"/>
    <property type="project" value="UniProtKB-KW"/>
</dbReference>
<dbReference type="Proteomes" id="UP000184546">
    <property type="component" value="Unassembled WGS sequence"/>
</dbReference>
<organism evidence="13 14">
    <name type="scientific">Aspergillus aculeatus (strain ATCC 16872 / CBS 172.66 / WB 5094)</name>
    <dbReference type="NCBI Taxonomy" id="690307"/>
    <lineage>
        <taxon>Eukaryota</taxon>
        <taxon>Fungi</taxon>
        <taxon>Dikarya</taxon>
        <taxon>Ascomycota</taxon>
        <taxon>Pezizomycotina</taxon>
        <taxon>Eurotiomycetes</taxon>
        <taxon>Eurotiomycetidae</taxon>
        <taxon>Eurotiales</taxon>
        <taxon>Aspergillaceae</taxon>
        <taxon>Aspergillus</taxon>
        <taxon>Aspergillus subgen. Circumdati</taxon>
    </lineage>
</organism>
<comment type="function">
    <text evidence="10">Lytic polysaccharide monooxygenase (LMPO) that depolymerizes crystalline and amorphous polysaccharides via the oxidation of scissile alpha- or beta-(1-4)-glycosidic bonds, yielding C1 and/or C4 oxidation products. Catalysis by LPMOs requires the reduction of the active-site copper from Cu(II) to Cu(I) by a reducing agent and H(2)O(2) or O(2) as a cosubstrate.</text>
</comment>
<evidence type="ECO:0000256" key="6">
    <source>
        <dbReference type="ARBA" id="ARBA00023002"/>
    </source>
</evidence>
<evidence type="ECO:0000256" key="1">
    <source>
        <dbReference type="ARBA" id="ARBA00001973"/>
    </source>
</evidence>
<dbReference type="GO" id="GO:0008810">
    <property type="term" value="F:cellulase activity"/>
    <property type="evidence" value="ECO:0007669"/>
    <property type="project" value="UniProtKB-UniRule"/>
</dbReference>
<keyword evidence="3 10" id="KW-0964">Secreted</keyword>
<dbReference type="InterPro" id="IPR005103">
    <property type="entry name" value="AA9_LPMO"/>
</dbReference>
<dbReference type="SUPFAM" id="SSF57180">
    <property type="entry name" value="Cellulose-binding domain"/>
    <property type="match status" value="1"/>
</dbReference>
<dbReference type="InterPro" id="IPR049892">
    <property type="entry name" value="AA9"/>
</dbReference>
<dbReference type="PANTHER" id="PTHR33353">
    <property type="entry name" value="PUTATIVE (AFU_ORTHOLOGUE AFUA_1G12560)-RELATED"/>
    <property type="match status" value="1"/>
</dbReference>
<evidence type="ECO:0000256" key="7">
    <source>
        <dbReference type="ARBA" id="ARBA00023008"/>
    </source>
</evidence>
<comment type="subcellular location">
    <subcellularLocation>
        <location evidence="2 10">Secreted</location>
    </subcellularLocation>
</comment>
<evidence type="ECO:0000256" key="8">
    <source>
        <dbReference type="ARBA" id="ARBA00023033"/>
    </source>
</evidence>
<comment type="domain">
    <text evidence="10">Has a modular structure: an endo-beta-1,4-glucanase catalytic module at the N-terminus, a linker rich in serines and threonines, and a C-terminal carbohydrate-binding module (CBM).</text>
</comment>
<feature type="region of interest" description="Disordered" evidence="11">
    <location>
        <begin position="251"/>
        <end position="274"/>
    </location>
</feature>
<gene>
    <name evidence="13" type="ORF">ASPACDRAFT_28189</name>
</gene>
<dbReference type="Pfam" id="PF03443">
    <property type="entry name" value="AA9"/>
    <property type="match status" value="1"/>
</dbReference>
<evidence type="ECO:0000256" key="5">
    <source>
        <dbReference type="ARBA" id="ARBA00022729"/>
    </source>
</evidence>
<keyword evidence="10" id="KW-0136">Cellulose degradation</keyword>
<evidence type="ECO:0000256" key="10">
    <source>
        <dbReference type="RuleBase" id="RU368122"/>
    </source>
</evidence>
<evidence type="ECO:0000313" key="14">
    <source>
        <dbReference type="Proteomes" id="UP000184546"/>
    </source>
</evidence>
<dbReference type="EC" id="1.14.99.56" evidence="10"/>
<dbReference type="GO" id="GO:0005576">
    <property type="term" value="C:extracellular region"/>
    <property type="evidence" value="ECO:0007669"/>
    <property type="project" value="UniProtKB-SubCell"/>
</dbReference>
<dbReference type="PROSITE" id="PS00562">
    <property type="entry name" value="CBM1_1"/>
    <property type="match status" value="1"/>
</dbReference>
<dbReference type="GO" id="GO:0030245">
    <property type="term" value="P:cellulose catabolic process"/>
    <property type="evidence" value="ECO:0007669"/>
    <property type="project" value="UniProtKB-UniRule"/>
</dbReference>
<dbReference type="OMA" id="PKDTPNG"/>
<dbReference type="PROSITE" id="PS51164">
    <property type="entry name" value="CBM1_2"/>
    <property type="match status" value="1"/>
</dbReference>
<evidence type="ECO:0000256" key="3">
    <source>
        <dbReference type="ARBA" id="ARBA00022525"/>
    </source>
</evidence>
<keyword evidence="4" id="KW-0479">Metal-binding</keyword>
<comment type="catalytic activity">
    <reaction evidence="10">
        <text>[(1-&gt;4)-beta-D-glucosyl]n+m + reduced acceptor + O2 = 4-dehydro-beta-D-glucosyl-[(1-&gt;4)-beta-D-glucosyl]n-1 + [(1-&gt;4)-beta-D-glucosyl]m + acceptor + H2O.</text>
        <dbReference type="EC" id="1.14.99.56"/>
    </reaction>
</comment>
<dbReference type="Gene3D" id="2.70.50.70">
    <property type="match status" value="1"/>
</dbReference>
<evidence type="ECO:0000259" key="12">
    <source>
        <dbReference type="PROSITE" id="PS51164"/>
    </source>
</evidence>
<evidence type="ECO:0000256" key="2">
    <source>
        <dbReference type="ARBA" id="ARBA00004613"/>
    </source>
</evidence>
<dbReference type="CDD" id="cd21175">
    <property type="entry name" value="LPMO_AA9"/>
    <property type="match status" value="1"/>
</dbReference>
<comment type="cofactor">
    <cofactor evidence="1">
        <name>Cu(2+)</name>
        <dbReference type="ChEBI" id="CHEBI:29036"/>
    </cofactor>
</comment>
<dbReference type="PANTHER" id="PTHR33353:SF2">
    <property type="entry name" value="ENDO-BETA-1,4-GLUCANASE D"/>
    <property type="match status" value="1"/>
</dbReference>
<dbReference type="GeneID" id="30973358"/>
<keyword evidence="10" id="KW-0624">Polysaccharide degradation</keyword>
<keyword evidence="14" id="KW-1185">Reference proteome</keyword>
<dbReference type="Pfam" id="PF00734">
    <property type="entry name" value="CBM_1"/>
    <property type="match status" value="1"/>
</dbReference>
<keyword evidence="6" id="KW-0560">Oxidoreductase</keyword>
<keyword evidence="9 10" id="KW-1015">Disulfide bond</keyword>
<dbReference type="AlphaFoldDB" id="A0A1L9WVX5"/>
<sequence length="344" mass="36825">MKYIPLVIAVAAGLARPATAHYIFSKLVLNGEASADWQYIRETTRSIVYEPTKYTSTFDNLTPSDSDFRCNLGSFSNAAKTEVAEVAAGDTIAMKLFYDTSIAHPGPGQVYMSKAPTGNVQEYQGDGDWFKIWEKTLCNTDGDLTTEAWCTWGMSQFEFQIPAATPAGEYLVRAEHIGLHGAQANEAEFFYSCAQIKVTGSGTGSPSLTYQIPGLYNDTMTLFNGLNLWTDSAEKVQLDFLETPIGDDVWSGAGSGSPSAATSSTSGATLAAQGTTTSAAHAQAQTTITTSTSTITSLESASSTDLVAQYGQCGGLNWSGPTECETPYTCVQQNPYYHQCVNSC</sequence>
<dbReference type="GO" id="GO:0046872">
    <property type="term" value="F:metal ion binding"/>
    <property type="evidence" value="ECO:0007669"/>
    <property type="project" value="UniProtKB-KW"/>
</dbReference>
<accession>A0A1L9WVX5</accession>
<feature type="compositionally biased region" description="Low complexity" evidence="11">
    <location>
        <begin position="256"/>
        <end position="274"/>
    </location>
</feature>
<dbReference type="InterPro" id="IPR000254">
    <property type="entry name" value="CBD"/>
</dbReference>
<evidence type="ECO:0000256" key="9">
    <source>
        <dbReference type="ARBA" id="ARBA00023157"/>
    </source>
</evidence>
<proteinExistence type="predicted"/>
<feature type="domain" description="CBM1" evidence="12">
    <location>
        <begin position="305"/>
        <end position="341"/>
    </location>
</feature>
<keyword evidence="8" id="KW-0503">Monooxygenase</keyword>
<dbReference type="VEuPathDB" id="FungiDB:ASPACDRAFT_28189"/>